<accession>A0A1R3KBK1</accession>
<dbReference type="SMART" id="SM00369">
    <property type="entry name" value="LRR_TYP"/>
    <property type="match status" value="9"/>
</dbReference>
<evidence type="ECO:0000256" key="7">
    <source>
        <dbReference type="ARBA" id="ARBA00022737"/>
    </source>
</evidence>
<dbReference type="Proteomes" id="UP000187203">
    <property type="component" value="Unassembled WGS sequence"/>
</dbReference>
<dbReference type="InterPro" id="IPR001611">
    <property type="entry name" value="Leu-rich_rpt"/>
</dbReference>
<dbReference type="SMART" id="SM00365">
    <property type="entry name" value="LRR_SD22"/>
    <property type="match status" value="4"/>
</dbReference>
<dbReference type="Pfam" id="PF08263">
    <property type="entry name" value="LRRNT_2"/>
    <property type="match status" value="1"/>
</dbReference>
<keyword evidence="7" id="KW-0677">Repeat</keyword>
<dbReference type="GO" id="GO:0005886">
    <property type="term" value="C:plasma membrane"/>
    <property type="evidence" value="ECO:0007669"/>
    <property type="project" value="UniProtKB-SubCell"/>
</dbReference>
<dbReference type="AlphaFoldDB" id="A0A1R3KBK1"/>
<comment type="subcellular location">
    <subcellularLocation>
        <location evidence="1">Cell membrane</location>
        <topology evidence="1">Single-pass type I membrane protein</topology>
    </subcellularLocation>
</comment>
<evidence type="ECO:0000256" key="4">
    <source>
        <dbReference type="ARBA" id="ARBA00022614"/>
    </source>
</evidence>
<keyword evidence="11" id="KW-0325">Glycoprotein</keyword>
<dbReference type="PRINTS" id="PR00019">
    <property type="entry name" value="LEURICHRPT"/>
</dbReference>
<feature type="transmembrane region" description="Helical" evidence="12">
    <location>
        <begin position="894"/>
        <end position="916"/>
    </location>
</feature>
<keyword evidence="9 12" id="KW-0472">Membrane</keyword>
<feature type="domain" description="Leucine-rich repeat-containing N-terminal plant-type" evidence="14">
    <location>
        <begin position="36"/>
        <end position="74"/>
    </location>
</feature>
<organism evidence="15 16">
    <name type="scientific">Corchorus olitorius</name>
    <dbReference type="NCBI Taxonomy" id="93759"/>
    <lineage>
        <taxon>Eukaryota</taxon>
        <taxon>Viridiplantae</taxon>
        <taxon>Streptophyta</taxon>
        <taxon>Embryophyta</taxon>
        <taxon>Tracheophyta</taxon>
        <taxon>Spermatophyta</taxon>
        <taxon>Magnoliopsida</taxon>
        <taxon>eudicotyledons</taxon>
        <taxon>Gunneridae</taxon>
        <taxon>Pentapetalae</taxon>
        <taxon>rosids</taxon>
        <taxon>malvids</taxon>
        <taxon>Malvales</taxon>
        <taxon>Malvaceae</taxon>
        <taxon>Grewioideae</taxon>
        <taxon>Apeibeae</taxon>
        <taxon>Corchorus</taxon>
    </lineage>
</organism>
<reference evidence="16" key="1">
    <citation type="submission" date="2013-09" db="EMBL/GenBank/DDBJ databases">
        <title>Corchorus olitorius genome sequencing.</title>
        <authorList>
            <person name="Alam M."/>
            <person name="Haque M.S."/>
            <person name="Islam M.S."/>
            <person name="Emdad E.M."/>
            <person name="Islam M.M."/>
            <person name="Ahmed B."/>
            <person name="Halim A."/>
            <person name="Hossen Q.M.M."/>
            <person name="Hossain M.Z."/>
            <person name="Ahmed R."/>
            <person name="Khan M.M."/>
            <person name="Islam R."/>
            <person name="Rashid M.M."/>
            <person name="Khan S.A."/>
            <person name="Rahman M.S."/>
            <person name="Alam M."/>
            <person name="Yahiya A.S."/>
            <person name="Khan M.S."/>
            <person name="Azam M.S."/>
            <person name="Haque T."/>
            <person name="Lashkar M.Z.H."/>
            <person name="Akhand A.I."/>
            <person name="Morshed G."/>
            <person name="Roy S."/>
            <person name="Uddin K.S."/>
            <person name="Rabeya T."/>
            <person name="Hossain A.S."/>
            <person name="Chowdhury A."/>
            <person name="Snigdha A.R."/>
            <person name="Mortoza M.S."/>
            <person name="Matin S.A."/>
            <person name="Hoque S.M.E."/>
            <person name="Islam M.K."/>
            <person name="Roy D.K."/>
            <person name="Haider R."/>
            <person name="Moosa M.M."/>
            <person name="Elias S.M."/>
            <person name="Hasan A.M."/>
            <person name="Jahan S."/>
            <person name="Shafiuddin M."/>
            <person name="Mahmood N."/>
            <person name="Shommy N.S."/>
        </authorList>
    </citation>
    <scope>NUCLEOTIDE SEQUENCE [LARGE SCALE GENOMIC DNA]</scope>
    <source>
        <strain evidence="16">cv. O-4</strain>
    </source>
</reference>
<dbReference type="STRING" id="93759.A0A1R3KBK1"/>
<evidence type="ECO:0000256" key="13">
    <source>
        <dbReference type="SAM" id="SignalP"/>
    </source>
</evidence>
<dbReference type="InterPro" id="IPR013210">
    <property type="entry name" value="LRR_N_plant-typ"/>
</dbReference>
<name>A0A1R3KBK1_9ROSI</name>
<evidence type="ECO:0000256" key="6">
    <source>
        <dbReference type="ARBA" id="ARBA00022729"/>
    </source>
</evidence>
<evidence type="ECO:0000313" key="15">
    <source>
        <dbReference type="EMBL" id="OMP04471.1"/>
    </source>
</evidence>
<dbReference type="OrthoDB" id="976941at2759"/>
<dbReference type="InterPro" id="IPR046956">
    <property type="entry name" value="RLP23-like"/>
</dbReference>
<evidence type="ECO:0000256" key="2">
    <source>
        <dbReference type="ARBA" id="ARBA00009592"/>
    </source>
</evidence>
<dbReference type="Pfam" id="PF00560">
    <property type="entry name" value="LRR_1"/>
    <property type="match status" value="8"/>
</dbReference>
<dbReference type="InterPro" id="IPR003591">
    <property type="entry name" value="Leu-rich_rpt_typical-subtyp"/>
</dbReference>
<dbReference type="FunFam" id="3.80.10.10:FF:000213">
    <property type="entry name" value="Tyrosine-sulfated glycopeptide receptor 1"/>
    <property type="match status" value="1"/>
</dbReference>
<evidence type="ECO:0000256" key="1">
    <source>
        <dbReference type="ARBA" id="ARBA00004251"/>
    </source>
</evidence>
<comment type="caution">
    <text evidence="15">The sequence shown here is derived from an EMBL/GenBank/DDBJ whole genome shotgun (WGS) entry which is preliminary data.</text>
</comment>
<sequence>MDTGSIKILVLVIFTLATLSISLSTNGSSSNIGCIESERQALLVFKQHLLDPANRLASWAPHEDCCRWWVGVVCHDVSGHVLELHLQNPPAYERSRLGGKINHSLLNLTHLSYLDLSHNYFGGIPIPHFFGSMVTLRHLNLSRAGFGGLIPHQLGNLSHMHYLNLAGDDYYKESPQQYVENLGWLAGMSQLKYLDMSNVDLNKALDWLQTVNMLPSLKELYLSHCHLPPQHSTLLSRNNLSALTLLVSLDLSFNHFGGPIPDGLQNLTSLRHLDLSHNYFNSSIPDWLYGFSPLEFLNLGSNHLQGQISSVIGNMTSAISLDLSLNNELEGGIPKSLGNLCNLKSVSLGGVKLSQNISDILHLLSFGCISHGLESLGLRDSQLFGPITGHIGYLKSLRKLDLSYNSIVGSIPESLGELFMLRVLYVQDNKLEGNLLESIGQLANLEEVFFSNNLLNGVISETHFENLTKLKTFSGSRNSFNLKVHPTWIPPFQVEILALGSWHLGPQIPPWLHSQKQLLSLDISNSGISDSIPSWFWNMSSQFGYLDASHNQIYGEIPYIPVQPFVSFDFSSNSFNGSLPRISSNLGSLDLSNNSLSGSLSSFLCHRMKGTMSLQYLILSGNFLISGELPHSLQNCTQLVILDMGENDLNGHIPTWLGSSFQDLEILNVRSNEFHGQIPNELCALASLRILDLSQNNLSGFLPKCIHNFSVMATPDDDGHPSHFLMEDDNHIFDVFSDYGSYVMKGNLLNYSTTLRLVRIIDLSNNNLSGEITEGVVNLQYLVSLNLSHNHLSGRIPKGIGAMNSLEALDFSQNQLSGSIPQSISNLTFLSYLNLSNNDLIGKIPSSTQISGFPASSFTGNQLCGPPLTQNCSAATGEINPSMRNEDKRDEVDWFYVAMGTGFGTGFGAFLVSLMVSRRWSRIYFGFLDRMWTRILLLYAKATRFHAV</sequence>
<dbReference type="SUPFAM" id="SSF52047">
    <property type="entry name" value="RNI-like"/>
    <property type="match status" value="2"/>
</dbReference>
<dbReference type="FunFam" id="3.80.10.10:FF:001347">
    <property type="entry name" value="LRR receptor-like serine/threonine-protein kinase GSO2"/>
    <property type="match status" value="1"/>
</dbReference>
<keyword evidence="5 12" id="KW-0812">Transmembrane</keyword>
<dbReference type="PANTHER" id="PTHR48063:SF98">
    <property type="entry name" value="LRR RECEPTOR-LIKE SERINE_THREONINE-PROTEIN KINASE FLS2"/>
    <property type="match status" value="1"/>
</dbReference>
<keyword evidence="3" id="KW-1003">Cell membrane</keyword>
<evidence type="ECO:0000256" key="11">
    <source>
        <dbReference type="ARBA" id="ARBA00023180"/>
    </source>
</evidence>
<keyword evidence="6 13" id="KW-0732">Signal</keyword>
<evidence type="ECO:0000259" key="14">
    <source>
        <dbReference type="Pfam" id="PF08263"/>
    </source>
</evidence>
<protein>
    <recommendedName>
        <fullName evidence="14">Leucine-rich repeat-containing N-terminal plant-type domain-containing protein</fullName>
    </recommendedName>
</protein>
<feature type="chain" id="PRO_5012028817" description="Leucine-rich repeat-containing N-terminal plant-type domain-containing protein" evidence="13">
    <location>
        <begin position="23"/>
        <end position="948"/>
    </location>
</feature>
<dbReference type="Pfam" id="PF13855">
    <property type="entry name" value="LRR_8"/>
    <property type="match status" value="2"/>
</dbReference>
<evidence type="ECO:0000256" key="5">
    <source>
        <dbReference type="ARBA" id="ARBA00022692"/>
    </source>
</evidence>
<comment type="similarity">
    <text evidence="2">Belongs to the RLP family.</text>
</comment>
<evidence type="ECO:0000256" key="12">
    <source>
        <dbReference type="SAM" id="Phobius"/>
    </source>
</evidence>
<feature type="signal peptide" evidence="13">
    <location>
        <begin position="1"/>
        <end position="22"/>
    </location>
</feature>
<evidence type="ECO:0000256" key="3">
    <source>
        <dbReference type="ARBA" id="ARBA00022475"/>
    </source>
</evidence>
<dbReference type="FunFam" id="3.80.10.10:FF:000041">
    <property type="entry name" value="LRR receptor-like serine/threonine-protein kinase ERECTA"/>
    <property type="match status" value="1"/>
</dbReference>
<evidence type="ECO:0000256" key="9">
    <source>
        <dbReference type="ARBA" id="ARBA00023136"/>
    </source>
</evidence>
<evidence type="ECO:0000256" key="10">
    <source>
        <dbReference type="ARBA" id="ARBA00023170"/>
    </source>
</evidence>
<keyword evidence="10" id="KW-0675">Receptor</keyword>
<keyword evidence="8 12" id="KW-1133">Transmembrane helix</keyword>
<evidence type="ECO:0000313" key="16">
    <source>
        <dbReference type="Proteomes" id="UP000187203"/>
    </source>
</evidence>
<proteinExistence type="inferred from homology"/>
<gene>
    <name evidence="15" type="ORF">COLO4_09595</name>
</gene>
<keyword evidence="4" id="KW-0433">Leucine-rich repeat</keyword>
<dbReference type="Gene3D" id="3.80.10.10">
    <property type="entry name" value="Ribonuclease Inhibitor"/>
    <property type="match status" value="3"/>
</dbReference>
<dbReference type="PANTHER" id="PTHR48063">
    <property type="entry name" value="LRR RECEPTOR-LIKE KINASE"/>
    <property type="match status" value="1"/>
</dbReference>
<dbReference type="InterPro" id="IPR032675">
    <property type="entry name" value="LRR_dom_sf"/>
</dbReference>
<keyword evidence="16" id="KW-1185">Reference proteome</keyword>
<evidence type="ECO:0000256" key="8">
    <source>
        <dbReference type="ARBA" id="ARBA00022989"/>
    </source>
</evidence>
<dbReference type="EMBL" id="AWUE01014252">
    <property type="protein sequence ID" value="OMP04471.1"/>
    <property type="molecule type" value="Genomic_DNA"/>
</dbReference>